<dbReference type="AlphaFoldDB" id="U9TDQ3"/>
<accession>U9TDQ3</accession>
<feature type="region of interest" description="Disordered" evidence="1">
    <location>
        <begin position="1"/>
        <end position="22"/>
    </location>
</feature>
<name>U9TDQ3_RHIID</name>
<evidence type="ECO:0000313" key="2">
    <source>
        <dbReference type="EMBL" id="ESA05532.1"/>
    </source>
</evidence>
<dbReference type="EMBL" id="KI292900">
    <property type="protein sequence ID" value="ESA05532.1"/>
    <property type="molecule type" value="Genomic_DNA"/>
</dbReference>
<feature type="compositionally biased region" description="Basic and acidic residues" evidence="1">
    <location>
        <begin position="11"/>
        <end position="20"/>
    </location>
</feature>
<protein>
    <submittedName>
        <fullName evidence="2">Uncharacterized protein</fullName>
    </submittedName>
</protein>
<sequence length="49" mass="5917">MIQKSEFLETTPERKTEKRTSLSYSQELISENIKIEPPNRRYFATKKLR</sequence>
<reference evidence="2" key="1">
    <citation type="submission" date="2013-07" db="EMBL/GenBank/DDBJ databases">
        <title>The genome of an arbuscular mycorrhizal fungus provides insights into the evolution of the oldest plant symbiosis.</title>
        <authorList>
            <consortium name="DOE Joint Genome Institute"/>
            <person name="Tisserant E."/>
            <person name="Malbreil M."/>
            <person name="Kuo A."/>
            <person name="Kohler A."/>
            <person name="Symeonidi A."/>
            <person name="Balestrini R."/>
            <person name="Charron P."/>
            <person name="Duensing N."/>
            <person name="Frei-dit-Frey N."/>
            <person name="Gianinazzi-Pearson V."/>
            <person name="Gilbert B."/>
            <person name="Handa Y."/>
            <person name="Hijri M."/>
            <person name="Kaul R."/>
            <person name="Kawaguchi M."/>
            <person name="Krajinski F."/>
            <person name="Lammers P."/>
            <person name="Lapierre D."/>
            <person name="Masclaux F.G."/>
            <person name="Murat C."/>
            <person name="Morin E."/>
            <person name="Ndikumana S."/>
            <person name="Pagni M."/>
            <person name="Petitpierre D."/>
            <person name="Requena N."/>
            <person name="Rosikiewicz P."/>
            <person name="Riley R."/>
            <person name="Saito K."/>
            <person name="San Clemente H."/>
            <person name="Shapiro H."/>
            <person name="van Tuinen D."/>
            <person name="Becard G."/>
            <person name="Bonfante P."/>
            <person name="Paszkowski U."/>
            <person name="Shachar-Hill Y."/>
            <person name="Young J.P."/>
            <person name="Sanders I.R."/>
            <person name="Henrissat B."/>
            <person name="Rensing S.A."/>
            <person name="Grigoriev I.V."/>
            <person name="Corradi N."/>
            <person name="Roux C."/>
            <person name="Martin F."/>
        </authorList>
    </citation>
    <scope>NUCLEOTIDE SEQUENCE</scope>
    <source>
        <strain evidence="2">DAOM 197198</strain>
    </source>
</reference>
<dbReference type="HOGENOM" id="CLU_3143760_0_0_1"/>
<evidence type="ECO:0000256" key="1">
    <source>
        <dbReference type="SAM" id="MobiDB-lite"/>
    </source>
</evidence>
<organism evidence="2">
    <name type="scientific">Rhizophagus irregularis (strain DAOM 181602 / DAOM 197198 / MUCL 43194)</name>
    <name type="common">Arbuscular mycorrhizal fungus</name>
    <name type="synonym">Glomus intraradices</name>
    <dbReference type="NCBI Taxonomy" id="747089"/>
    <lineage>
        <taxon>Eukaryota</taxon>
        <taxon>Fungi</taxon>
        <taxon>Fungi incertae sedis</taxon>
        <taxon>Mucoromycota</taxon>
        <taxon>Glomeromycotina</taxon>
        <taxon>Glomeromycetes</taxon>
        <taxon>Glomerales</taxon>
        <taxon>Glomeraceae</taxon>
        <taxon>Rhizophagus</taxon>
    </lineage>
</organism>
<gene>
    <name evidence="2" type="ORF">GLOINDRAFT_35413</name>
</gene>
<proteinExistence type="predicted"/>